<dbReference type="EMBL" id="JBHUII010000004">
    <property type="protein sequence ID" value="MFD2205657.1"/>
    <property type="molecule type" value="Genomic_DNA"/>
</dbReference>
<dbReference type="RefSeq" id="WP_380250479.1">
    <property type="nucleotide sequence ID" value="NZ_JBHUII010000004.1"/>
</dbReference>
<keyword evidence="2" id="KW-1185">Reference proteome</keyword>
<gene>
    <name evidence="1" type="ORF">ACFSKO_08550</name>
</gene>
<dbReference type="Pfam" id="PF07386">
    <property type="entry name" value="DUF1499"/>
    <property type="match status" value="1"/>
</dbReference>
<proteinExistence type="predicted"/>
<dbReference type="InterPro" id="IPR010865">
    <property type="entry name" value="DUF1499"/>
</dbReference>
<comment type="caution">
    <text evidence="1">The sequence shown here is derived from an EMBL/GenBank/DDBJ whole genome shotgun (WGS) entry which is preliminary data.</text>
</comment>
<sequence length="162" mass="18069">MIAKLLLLLVVGIALYVAYIGRDRVLEIVFGPVVVEKIDFPSLVLGPKPNQFLVCPKGYCISPPDFVSPRFAQSATDLKNSWMAIIAAEPRIERGAVDDTALQYEFIQRTKWIGYPDSITVRFISLSETSSTLAIYSRSHYGKSDFGVNEQRIRAWLVALGT</sequence>
<reference evidence="2" key="1">
    <citation type="journal article" date="2019" name="Int. J. Syst. Evol. Microbiol.">
        <title>The Global Catalogue of Microorganisms (GCM) 10K type strain sequencing project: providing services to taxonomists for standard genome sequencing and annotation.</title>
        <authorList>
            <consortium name="The Broad Institute Genomics Platform"/>
            <consortium name="The Broad Institute Genome Sequencing Center for Infectious Disease"/>
            <person name="Wu L."/>
            <person name="Ma J."/>
        </authorList>
    </citation>
    <scope>NUCLEOTIDE SEQUENCE [LARGE SCALE GENOMIC DNA]</scope>
    <source>
        <strain evidence="2">CGMCC 4.7192</strain>
    </source>
</reference>
<protein>
    <submittedName>
        <fullName evidence="1">DUF1499 domain-containing protein</fullName>
    </submittedName>
</protein>
<accession>A0ABW5BHR1</accession>
<evidence type="ECO:0000313" key="1">
    <source>
        <dbReference type="EMBL" id="MFD2205657.1"/>
    </source>
</evidence>
<organism evidence="1 2">
    <name type="scientific">Kiloniella antarctica</name>
    <dbReference type="NCBI Taxonomy" id="1550907"/>
    <lineage>
        <taxon>Bacteria</taxon>
        <taxon>Pseudomonadati</taxon>
        <taxon>Pseudomonadota</taxon>
        <taxon>Alphaproteobacteria</taxon>
        <taxon>Rhodospirillales</taxon>
        <taxon>Kiloniellaceae</taxon>
        <taxon>Kiloniella</taxon>
    </lineage>
</organism>
<evidence type="ECO:0000313" key="2">
    <source>
        <dbReference type="Proteomes" id="UP001597294"/>
    </source>
</evidence>
<dbReference type="Proteomes" id="UP001597294">
    <property type="component" value="Unassembled WGS sequence"/>
</dbReference>
<name>A0ABW5BHR1_9PROT</name>